<evidence type="ECO:0000313" key="3">
    <source>
        <dbReference type="Proteomes" id="UP000192284"/>
    </source>
</evidence>
<accession>A0A1W9ZLX6</accession>
<dbReference type="SUPFAM" id="SSF140459">
    <property type="entry name" value="PE/PPE dimer-like"/>
    <property type="match status" value="1"/>
</dbReference>
<dbReference type="InterPro" id="IPR038332">
    <property type="entry name" value="PPE_sf"/>
</dbReference>
<protein>
    <recommendedName>
        <fullName evidence="1">PE domain-containing protein</fullName>
    </recommendedName>
</protein>
<dbReference type="AlphaFoldDB" id="A0A1W9ZLX6"/>
<proteinExistence type="predicted"/>
<dbReference type="InterPro" id="IPR000084">
    <property type="entry name" value="PE-PGRS_N"/>
</dbReference>
<organism evidence="2 3">
    <name type="scientific">Mycobacterium angelicum</name>
    <dbReference type="NCBI Taxonomy" id="470074"/>
    <lineage>
        <taxon>Bacteria</taxon>
        <taxon>Bacillati</taxon>
        <taxon>Actinomycetota</taxon>
        <taxon>Actinomycetes</taxon>
        <taxon>Mycobacteriales</taxon>
        <taxon>Mycobacteriaceae</taxon>
        <taxon>Mycobacterium</taxon>
    </lineage>
</organism>
<comment type="caution">
    <text evidence="2">The sequence shown here is derived from an EMBL/GenBank/DDBJ whole genome shotgun (WGS) entry which is preliminary data.</text>
</comment>
<sequence>MSFVITAPDAVGTAAGSVAGIGSTLAEATLAAAGPTTSVTAAAADEVSTALARLFGAYGREFQALSAHAWAFHDQFADLMKAGAAAYLDTEVANVAQAAATDSLLGGPVGGGTPTGILNGGGQQIGSVISSLIGGNPGSILPGLFGPSPTGGSAPVVGPYQALFANTGANLQTVVGNWAAHPFPALQQVISNQQGYAQQVAAAMAEGIATFPAGLQALPSQIQAAIDGFHPAEAAQWYIGRQFGYGQTIAASLANAAYDLQNNLPGLQSDLGMTGQAALTGDYHGAVDGMPRALAHLFLDGVELRNASNVMIHGPAGDLLPIMDVVGQQEQDLLSLLPQGTIPRHMAQNLFNAVGTVGPSLGVALIGPPIATLDGLATGLTAFGTAVQTGDAIGAVTAIVGMPAYVANGFLNGQTVVDLTIPVTETVVIPPLPTIAANTPVVVHLPFYGILAGPQPISATIHIPAGLTTLPVTLSFGGTQFGGIVPELLTYIPEQVASAISPK</sequence>
<dbReference type="OrthoDB" id="4740140at2"/>
<evidence type="ECO:0000259" key="1">
    <source>
        <dbReference type="Pfam" id="PF00934"/>
    </source>
</evidence>
<dbReference type="Proteomes" id="UP000192284">
    <property type="component" value="Unassembled WGS sequence"/>
</dbReference>
<dbReference type="Pfam" id="PF00934">
    <property type="entry name" value="PE"/>
    <property type="match status" value="1"/>
</dbReference>
<dbReference type="Gene3D" id="1.10.287.850">
    <property type="entry name" value="HP0062-like domain"/>
    <property type="match status" value="1"/>
</dbReference>
<reference evidence="2 3" key="1">
    <citation type="submission" date="2017-02" db="EMBL/GenBank/DDBJ databases">
        <title>The new phylogeny of genus Mycobacterium.</title>
        <authorList>
            <person name="Tortoli E."/>
            <person name="Trovato A."/>
            <person name="Cirillo D.M."/>
        </authorList>
    </citation>
    <scope>NUCLEOTIDE SEQUENCE [LARGE SCALE GENOMIC DNA]</scope>
    <source>
        <strain evidence="2 3">DSM 45057</strain>
    </source>
</reference>
<evidence type="ECO:0000313" key="2">
    <source>
        <dbReference type="EMBL" id="ORA18461.1"/>
    </source>
</evidence>
<name>A0A1W9ZLX6_MYCAN</name>
<dbReference type="EMBL" id="MVHE01000034">
    <property type="protein sequence ID" value="ORA18461.1"/>
    <property type="molecule type" value="Genomic_DNA"/>
</dbReference>
<keyword evidence="3" id="KW-1185">Reference proteome</keyword>
<gene>
    <name evidence="2" type="ORF">BST12_18500</name>
</gene>
<dbReference type="RefSeq" id="WP_083114577.1">
    <property type="nucleotide sequence ID" value="NZ_JACKTS010000021.1"/>
</dbReference>
<feature type="domain" description="PE" evidence="1">
    <location>
        <begin position="4"/>
        <end position="94"/>
    </location>
</feature>